<protein>
    <recommendedName>
        <fullName evidence="4">Cys-tRNA(Pro)/Cys-tRNA(Cys) deacylase</fullName>
        <ecNumber evidence="4">4.2.-.-</ecNumber>
    </recommendedName>
</protein>
<evidence type="ECO:0000313" key="6">
    <source>
        <dbReference type="EMBL" id="MBH5334371.1"/>
    </source>
</evidence>
<dbReference type="Proteomes" id="UP000807371">
    <property type="component" value="Unassembled WGS sequence"/>
</dbReference>
<evidence type="ECO:0000256" key="2">
    <source>
        <dbReference type="ARBA" id="ARBA00022917"/>
    </source>
</evidence>
<dbReference type="EMBL" id="JACYXC010000001">
    <property type="protein sequence ID" value="MBH5334371.1"/>
    <property type="molecule type" value="Genomic_DNA"/>
</dbReference>
<feature type="domain" description="YbaK/aminoacyl-tRNA synthetase-associated" evidence="5">
    <location>
        <begin position="37"/>
        <end position="154"/>
    </location>
</feature>
<keyword evidence="2 4" id="KW-0648">Protein biosynthesis</keyword>
<comment type="similarity">
    <text evidence="1 4">Belongs to the prolyl-tRNA editing family. YbaK/EbsC subfamily.</text>
</comment>
<evidence type="ECO:0000256" key="1">
    <source>
        <dbReference type="ARBA" id="ARBA00009798"/>
    </source>
</evidence>
<dbReference type="InterPro" id="IPR007214">
    <property type="entry name" value="YbaK/aa-tRNA-synth-assoc-dom"/>
</dbReference>
<evidence type="ECO:0000256" key="3">
    <source>
        <dbReference type="ARBA" id="ARBA00023239"/>
    </source>
</evidence>
<dbReference type="EC" id="4.2.-.-" evidence="4"/>
<dbReference type="InterPro" id="IPR036754">
    <property type="entry name" value="YbaK/aa-tRNA-synt-asso_dom_sf"/>
</dbReference>
<dbReference type="Pfam" id="PF04073">
    <property type="entry name" value="tRNA_edit"/>
    <property type="match status" value="1"/>
</dbReference>
<gene>
    <name evidence="6" type="primary">ybaK</name>
    <name evidence="6" type="ORF">IHE55_05965</name>
</gene>
<organism evidence="6 7">
    <name type="scientific">Streptomyces pactum</name>
    <dbReference type="NCBI Taxonomy" id="68249"/>
    <lineage>
        <taxon>Bacteria</taxon>
        <taxon>Bacillati</taxon>
        <taxon>Actinomycetota</taxon>
        <taxon>Actinomycetes</taxon>
        <taxon>Kitasatosporales</taxon>
        <taxon>Streptomycetaceae</taxon>
        <taxon>Streptomyces</taxon>
    </lineage>
</organism>
<dbReference type="CDD" id="cd00002">
    <property type="entry name" value="YbaK_deacylase"/>
    <property type="match status" value="1"/>
</dbReference>
<dbReference type="PIRSF" id="PIRSF006181">
    <property type="entry name" value="EbsC_YbaK"/>
    <property type="match status" value="1"/>
</dbReference>
<comment type="caution">
    <text evidence="6">The sequence shown here is derived from an EMBL/GenBank/DDBJ whole genome shotgun (WGS) entry which is preliminary data.</text>
</comment>
<dbReference type="SUPFAM" id="SSF55826">
    <property type="entry name" value="YbaK/ProRS associated domain"/>
    <property type="match status" value="1"/>
</dbReference>
<keyword evidence="3 4" id="KW-0456">Lyase</keyword>
<evidence type="ECO:0000313" key="7">
    <source>
        <dbReference type="Proteomes" id="UP000807371"/>
    </source>
</evidence>
<dbReference type="InterPro" id="IPR004369">
    <property type="entry name" value="Prolyl-tRNA_editing_YbaK/EbsC"/>
</dbReference>
<dbReference type="RefSeq" id="WP_197988080.1">
    <property type="nucleotide sequence ID" value="NZ_JACYXC010000001.1"/>
</dbReference>
<keyword evidence="7" id="KW-1185">Reference proteome</keyword>
<dbReference type="PANTHER" id="PTHR30411:SF0">
    <property type="entry name" value="CYS-TRNA(PRO)_CYS-TRNA(CYS) DEACYLASE YBAK"/>
    <property type="match status" value="1"/>
</dbReference>
<proteinExistence type="inferred from homology"/>
<reference evidence="6 7" key="1">
    <citation type="submission" date="2020-09" db="EMBL/GenBank/DDBJ databases">
        <title>Biosynthesis of the nuclear factor of activated T cells inhibitor NFAT-133 and its congeners in Streptomyces pactum.</title>
        <authorList>
            <person name="Zhou W."/>
            <person name="Posri P."/>
            <person name="Abugrain M.E."/>
            <person name="Weisberg A.J."/>
            <person name="Chang J.H."/>
            <person name="Mahmud T."/>
        </authorList>
    </citation>
    <scope>NUCLEOTIDE SEQUENCE [LARGE SCALE GENOMIC DNA]</scope>
    <source>
        <strain evidence="6 7">ATCC 27456</strain>
    </source>
</reference>
<dbReference type="NCBIfam" id="TIGR00011">
    <property type="entry name" value="YbaK_EbsC"/>
    <property type="match status" value="1"/>
</dbReference>
<dbReference type="PANTHER" id="PTHR30411">
    <property type="entry name" value="CYTOPLASMIC PROTEIN"/>
    <property type="match status" value="1"/>
</dbReference>
<evidence type="ECO:0000256" key="4">
    <source>
        <dbReference type="PIRNR" id="PIRNR006181"/>
    </source>
</evidence>
<sequence length="166" mass="16862">MARKSKKQTNGGTPATVALATAGTAYTLHSYEHDPAAPSYGEEAAEALGVDPGRVFKTLVATVDEELTVAVVPVSATLDLKALAAAVGGKRAAMADPAAAERATGYVRGGISPLGQRKRLRTAVDATALDHPTICVSAGRRGLEVELAAADLVALTGAVTAPIARF</sequence>
<accession>A0ABS0NGQ4</accession>
<evidence type="ECO:0000259" key="5">
    <source>
        <dbReference type="Pfam" id="PF04073"/>
    </source>
</evidence>
<name>A0ABS0NGQ4_9ACTN</name>
<dbReference type="Gene3D" id="3.90.960.10">
    <property type="entry name" value="YbaK/aminoacyl-tRNA synthetase-associated domain"/>
    <property type="match status" value="1"/>
</dbReference>